<reference evidence="4" key="1">
    <citation type="submission" date="2016-11" db="EMBL/GenBank/DDBJ databases">
        <authorList>
            <person name="Varghese N."/>
            <person name="Submissions S."/>
        </authorList>
    </citation>
    <scope>NUCLEOTIDE SEQUENCE [LARGE SCALE GENOMIC DNA]</scope>
    <source>
        <strain evidence="4">DSM 17539</strain>
    </source>
</reference>
<proteinExistence type="predicted"/>
<dbReference type="InterPro" id="IPR032812">
    <property type="entry name" value="SbsA_Ig"/>
</dbReference>
<dbReference type="AlphaFoldDB" id="A0A1M4V215"/>
<evidence type="ECO:0000259" key="2">
    <source>
        <dbReference type="Pfam" id="PF13205"/>
    </source>
</evidence>
<gene>
    <name evidence="3" type="ORF">SAMN03080594_101813</name>
</gene>
<feature type="domain" description="SbsA Ig-like" evidence="2">
    <location>
        <begin position="41"/>
        <end position="143"/>
    </location>
</feature>
<dbReference type="Pfam" id="PF13205">
    <property type="entry name" value="Big_5"/>
    <property type="match status" value="1"/>
</dbReference>
<evidence type="ECO:0000313" key="3">
    <source>
        <dbReference type="EMBL" id="SHE62928.1"/>
    </source>
</evidence>
<dbReference type="Proteomes" id="UP000184406">
    <property type="component" value="Unassembled WGS sequence"/>
</dbReference>
<accession>A0A1M4V215</accession>
<dbReference type="EMBL" id="FQUX01000001">
    <property type="protein sequence ID" value="SHE62928.1"/>
    <property type="molecule type" value="Genomic_DNA"/>
</dbReference>
<protein>
    <submittedName>
        <fullName evidence="3">Ig-like domain-containing protein</fullName>
    </submittedName>
</protein>
<evidence type="ECO:0000256" key="1">
    <source>
        <dbReference type="ARBA" id="ARBA00022729"/>
    </source>
</evidence>
<evidence type="ECO:0000313" key="4">
    <source>
        <dbReference type="Proteomes" id="UP000184406"/>
    </source>
</evidence>
<keyword evidence="1" id="KW-0732">Signal</keyword>
<dbReference type="RefSeq" id="WP_317043178.1">
    <property type="nucleotide sequence ID" value="NZ_FQUX01000001.1"/>
</dbReference>
<keyword evidence="4" id="KW-1185">Reference proteome</keyword>
<sequence length="545" mass="61988">MLNIFIIVMIQRILGFLFLLLTVSALVQCARRGTPTGGDKDVTPPKLVKAEPQNMSINFNTNKIRLYFDEYVKLKDIEKQLIVSPPLKYTPLISPQGSANRYVEVILKDTLKKNTTYTFNFGQSIIDNNEGNPLSYFTYVFSTGDYIDSLTVSGVVKDAFNKNADTFISIMLYEIDSTYTDSTIYRQPPNYITNTLDSTPIFHLKNLKEGKYAMFGVKDEAKNNIFDQKVDKIAFIKDTVNLPTDSIYLLTMFKELPDYSVSVPNFAAKNKIIFGYQGNAKDISINALSNIPDTVKTKITKERDKDTLNYWFTPFEADSLVFTVANEKENLIDTFTVKTKKVGMDTLVVQPNQRGTLEFGKPFYIGANTPITYMDSSKISLARKDSTLVKFNSVLDTIDNKIDFDFEVEPNENYALELLPGAIVDFFETENDTISLNLTTKSYADFGNLRLTLDGAVTYPLIVQLTDEKGVMAKELFASEYQVFEFTNIKPAKYLIRVIFDSNGNQKWDTGNYLQRIQPEKVTYYPSVLEVRANWELEQTFTLSN</sequence>
<name>A0A1M4V215_9FLAO</name>
<organism evidence="3 4">
    <name type="scientific">Arenibacter palladensis</name>
    <dbReference type="NCBI Taxonomy" id="237373"/>
    <lineage>
        <taxon>Bacteria</taxon>
        <taxon>Pseudomonadati</taxon>
        <taxon>Bacteroidota</taxon>
        <taxon>Flavobacteriia</taxon>
        <taxon>Flavobacteriales</taxon>
        <taxon>Flavobacteriaceae</taxon>
        <taxon>Arenibacter</taxon>
    </lineage>
</organism>